<dbReference type="AlphaFoldDB" id="A0A137SDE6"/>
<comment type="caution">
    <text evidence="2">The sequence shown here is derived from an EMBL/GenBank/DDBJ whole genome shotgun (WGS) entry which is preliminary data.</text>
</comment>
<protein>
    <submittedName>
        <fullName evidence="2">Uncharacterized protein</fullName>
    </submittedName>
</protein>
<keyword evidence="3" id="KW-1185">Reference proteome</keyword>
<dbReference type="RefSeq" id="WP_061331674.1">
    <property type="nucleotide sequence ID" value="NZ_LOCO01000006.1"/>
</dbReference>
<dbReference type="EMBL" id="LOCO01000006">
    <property type="protein sequence ID" value="KXO10444.1"/>
    <property type="molecule type" value="Genomic_DNA"/>
</dbReference>
<reference evidence="3" key="1">
    <citation type="submission" date="2015-12" db="EMBL/GenBank/DDBJ databases">
        <authorList>
            <person name="Lima A."/>
            <person name="Farahani Zayas N."/>
            <person name="Castro Da Silva M.A."/>
            <person name="Cabral A."/>
            <person name="Pessatti M.L."/>
        </authorList>
    </citation>
    <scope>NUCLEOTIDE SEQUENCE [LARGE SCALE GENOMIC DNA]</scope>
    <source>
        <strain evidence="3">LAMA 842</strain>
    </source>
</reference>
<accession>A0A137SDE6</accession>
<name>A0A137SDE6_9GAMM</name>
<evidence type="ECO:0000256" key="1">
    <source>
        <dbReference type="SAM" id="MobiDB-lite"/>
    </source>
</evidence>
<dbReference type="Proteomes" id="UP000070282">
    <property type="component" value="Unassembled WGS sequence"/>
</dbReference>
<sequence length="101" mass="10955">MATATIPKPDSRSPRRVHRATRNDVLGLYATGGTPAAGTLMTAMQALAREGIRVIPVGNRHWVLRGAAPLPEIHCYSEQELHGISVSPARRVLLTTHKDNP</sequence>
<proteinExistence type="predicted"/>
<evidence type="ECO:0000313" key="3">
    <source>
        <dbReference type="Proteomes" id="UP000070282"/>
    </source>
</evidence>
<gene>
    <name evidence="2" type="ORF">J122_1519</name>
</gene>
<dbReference type="PATRIC" id="fig|1306954.6.peg.3509"/>
<organism evidence="2 3">
    <name type="scientific">Marinobacter excellens LAMA 842</name>
    <dbReference type="NCBI Taxonomy" id="1306954"/>
    <lineage>
        <taxon>Bacteria</taxon>
        <taxon>Pseudomonadati</taxon>
        <taxon>Pseudomonadota</taxon>
        <taxon>Gammaproteobacteria</taxon>
        <taxon>Pseudomonadales</taxon>
        <taxon>Marinobacteraceae</taxon>
        <taxon>Marinobacter</taxon>
    </lineage>
</organism>
<evidence type="ECO:0000313" key="2">
    <source>
        <dbReference type="EMBL" id="KXO10444.1"/>
    </source>
</evidence>
<feature type="region of interest" description="Disordered" evidence="1">
    <location>
        <begin position="1"/>
        <end position="21"/>
    </location>
</feature>